<accession>A0ABY5V0W5</accession>
<reference evidence="12" key="1">
    <citation type="journal article" date="2022" name="Cell">
        <title>Design, construction, and in vivo augmentation of a complex gut microbiome.</title>
        <authorList>
            <person name="Cheng A.G."/>
            <person name="Ho P.Y."/>
            <person name="Aranda-Diaz A."/>
            <person name="Jain S."/>
            <person name="Yu F.B."/>
            <person name="Meng X."/>
            <person name="Wang M."/>
            <person name="Iakiviak M."/>
            <person name="Nagashima K."/>
            <person name="Zhao A."/>
            <person name="Murugkar P."/>
            <person name="Patil A."/>
            <person name="Atabakhsh K."/>
            <person name="Weakley A."/>
            <person name="Yan J."/>
            <person name="Brumbaugh A.R."/>
            <person name="Higginbottom S."/>
            <person name="Dimas A."/>
            <person name="Shiver A.L."/>
            <person name="Deutschbauer A."/>
            <person name="Neff N."/>
            <person name="Sonnenburg J.L."/>
            <person name="Huang K.C."/>
            <person name="Fischbach M.A."/>
        </authorList>
    </citation>
    <scope>NUCLEOTIDE SEQUENCE</scope>
    <source>
        <strain evidence="12">AP11</strain>
    </source>
</reference>
<keyword evidence="6" id="KW-0460">Magnesium</keyword>
<dbReference type="SUPFAM" id="SSF56024">
    <property type="entry name" value="Phospholipase D/nuclease"/>
    <property type="match status" value="2"/>
</dbReference>
<evidence type="ECO:0000256" key="2">
    <source>
        <dbReference type="ARBA" id="ARBA00022679"/>
    </source>
</evidence>
<dbReference type="Pfam" id="PF17941">
    <property type="entry name" value="PP_kinase_C_1"/>
    <property type="match status" value="1"/>
</dbReference>
<dbReference type="NCBIfam" id="NF003925">
    <property type="entry name" value="PRK05443.3-3"/>
    <property type="match status" value="1"/>
</dbReference>
<evidence type="ECO:0000256" key="6">
    <source>
        <dbReference type="HAMAP-Rule" id="MF_00347"/>
    </source>
</evidence>
<evidence type="ECO:0000256" key="4">
    <source>
        <dbReference type="ARBA" id="ARBA00022777"/>
    </source>
</evidence>
<feature type="binding site" evidence="6">
    <location>
        <position position="44"/>
    </location>
    <ligand>
        <name>ATP</name>
        <dbReference type="ChEBI" id="CHEBI:30616"/>
    </ligand>
</feature>
<evidence type="ECO:0000259" key="10">
    <source>
        <dbReference type="Pfam" id="PF13090"/>
    </source>
</evidence>
<evidence type="ECO:0000256" key="1">
    <source>
        <dbReference type="ARBA" id="ARBA00022553"/>
    </source>
</evidence>
<dbReference type="EMBL" id="CP102294">
    <property type="protein sequence ID" value="UWN57846.1"/>
    <property type="molecule type" value="Genomic_DNA"/>
</dbReference>
<proteinExistence type="inferred from homology"/>
<dbReference type="NCBIfam" id="NF003917">
    <property type="entry name" value="PRK05443.1-1"/>
    <property type="match status" value="1"/>
</dbReference>
<dbReference type="Gene3D" id="3.30.870.10">
    <property type="entry name" value="Endonuclease Chain A"/>
    <property type="match status" value="2"/>
</dbReference>
<dbReference type="InterPro" id="IPR036830">
    <property type="entry name" value="PP_kinase_middle_dom_sf"/>
</dbReference>
<protein>
    <recommendedName>
        <fullName evidence="6 7">Polyphosphate kinase</fullName>
        <ecNumber evidence="6 7">2.7.4.1</ecNumber>
    </recommendedName>
    <alternativeName>
        <fullName evidence="6">ATP-polyphosphate phosphotransferase</fullName>
    </alternativeName>
    <alternativeName>
        <fullName evidence="6">Polyphosphoric acid kinase</fullName>
    </alternativeName>
</protein>
<feature type="binding site" evidence="6">
    <location>
        <position position="401"/>
    </location>
    <ligand>
        <name>Mg(2+)</name>
        <dbReference type="ChEBI" id="CHEBI:18420"/>
    </ligand>
</feature>
<evidence type="ECO:0000259" key="9">
    <source>
        <dbReference type="Pfam" id="PF13089"/>
    </source>
</evidence>
<dbReference type="InterPro" id="IPR025198">
    <property type="entry name" value="PPK_N_dom"/>
</dbReference>
<comment type="cofactor">
    <cofactor evidence="6">
        <name>Mg(2+)</name>
        <dbReference type="ChEBI" id="CHEBI:18420"/>
    </cofactor>
</comment>
<dbReference type="InterPro" id="IPR024953">
    <property type="entry name" value="PP_kinase_middle"/>
</dbReference>
<keyword evidence="2 6" id="KW-0808">Transferase</keyword>
<dbReference type="PANTHER" id="PTHR30218">
    <property type="entry name" value="POLYPHOSPHATE KINASE"/>
    <property type="match status" value="1"/>
</dbReference>
<comment type="PTM">
    <text evidence="6 7">An intermediate of this reaction is the autophosphorylated ppk in which a phosphate is covalently linked to a histidine residue through a N-P bond.</text>
</comment>
<keyword evidence="13" id="KW-1185">Reference proteome</keyword>
<evidence type="ECO:0000256" key="3">
    <source>
        <dbReference type="ARBA" id="ARBA00022741"/>
    </source>
</evidence>
<feature type="domain" description="Polyphosphate kinase N-terminal" evidence="9">
    <location>
        <begin position="7"/>
        <end position="106"/>
    </location>
</feature>
<keyword evidence="1 6" id="KW-0597">Phosphoprotein</keyword>
<dbReference type="InterPro" id="IPR003414">
    <property type="entry name" value="PP_kinase"/>
</dbReference>
<feature type="domain" description="Polyphosphate kinase middle" evidence="8">
    <location>
        <begin position="116"/>
        <end position="301"/>
    </location>
</feature>
<feature type="active site" description="Phosphohistidine intermediate" evidence="6">
    <location>
        <position position="431"/>
    </location>
</feature>
<organism evidence="12 13">
    <name type="scientific">Alistipes ihumii AP11</name>
    <dbReference type="NCBI Taxonomy" id="1211813"/>
    <lineage>
        <taxon>Bacteria</taxon>
        <taxon>Pseudomonadati</taxon>
        <taxon>Bacteroidota</taxon>
        <taxon>Bacteroidia</taxon>
        <taxon>Bacteroidales</taxon>
        <taxon>Rikenellaceae</taxon>
        <taxon>Alistipes</taxon>
    </lineage>
</organism>
<evidence type="ECO:0000256" key="5">
    <source>
        <dbReference type="ARBA" id="ARBA00022840"/>
    </source>
</evidence>
<gene>
    <name evidence="6" type="primary">ppk</name>
    <name evidence="12" type="ORF">NQ491_03440</name>
</gene>
<dbReference type="Pfam" id="PF13090">
    <property type="entry name" value="PP_kinase_C"/>
    <property type="match status" value="1"/>
</dbReference>
<keyword evidence="3 6" id="KW-0547">Nucleotide-binding</keyword>
<evidence type="ECO:0000259" key="8">
    <source>
        <dbReference type="Pfam" id="PF02503"/>
    </source>
</evidence>
<dbReference type="RefSeq" id="WP_019244717.1">
    <property type="nucleotide sequence ID" value="NZ_CAPH01000003.1"/>
</dbReference>
<evidence type="ECO:0000256" key="7">
    <source>
        <dbReference type="RuleBase" id="RU003800"/>
    </source>
</evidence>
<keyword evidence="6" id="KW-0479">Metal-binding</keyword>
<feature type="binding site" evidence="6">
    <location>
        <position position="556"/>
    </location>
    <ligand>
        <name>ATP</name>
        <dbReference type="ChEBI" id="CHEBI:30616"/>
    </ligand>
</feature>
<dbReference type="HAMAP" id="MF_00347">
    <property type="entry name" value="Polyphosphate_kinase"/>
    <property type="match status" value="1"/>
</dbReference>
<feature type="domain" description="Polyphosphate kinase C-terminal" evidence="10">
    <location>
        <begin position="495"/>
        <end position="663"/>
    </location>
</feature>
<dbReference type="NCBIfam" id="TIGR03705">
    <property type="entry name" value="poly_P_kin"/>
    <property type="match status" value="1"/>
</dbReference>
<comment type="similarity">
    <text evidence="6 7">Belongs to the polyphosphate kinase 1 (PPK1) family.</text>
</comment>
<dbReference type="EC" id="2.7.4.1" evidence="6 7"/>
<dbReference type="SUPFAM" id="SSF143724">
    <property type="entry name" value="PHP14-like"/>
    <property type="match status" value="1"/>
</dbReference>
<feature type="binding site" evidence="6">
    <location>
        <position position="583"/>
    </location>
    <ligand>
        <name>ATP</name>
        <dbReference type="ChEBI" id="CHEBI:30616"/>
    </ligand>
</feature>
<dbReference type="InterPro" id="IPR036832">
    <property type="entry name" value="PPK_N_dom_sf"/>
</dbReference>
<dbReference type="InterPro" id="IPR025200">
    <property type="entry name" value="PPK_C_dom2"/>
</dbReference>
<sequence length="678" mass="77963">MKTPKTLDRDLSWIYFNHRILQEAQRANVPLLERLSFLGIYSNNLDEFFRVRVSTMKRVAEYESGRSPGARRELREINRLIHAYSEEFEQTFAGILAELEKERIALLDESRLSDAQAAYVRAVYRNELDSATYPLILTRGAQFGELTDSGVYLAVRLLRRTRTGRVARDYALIELPVKDFGRFLVLPSNDGRTCLIFLDDVVRFCLPFIFAGLGYESFEAYAVKFTRDAEMELRGDAGEGLVEKVARGVKSRKRGEPVRFVYDRRMPDEMLRYFKRRFGIDRYDICVGGSRYHNMKDLMRFPDVGRGDLRFEPWPPAPVPDFDTADSTLDRVRRGDVLFHYPYQSFSNYLRLLREAALSRDVRTIRTTVYRLARNSKVVKALICAARHGKQVTAVVELMARFDEASNIDWAKKMQEAGIRVIFGVEGLKVHAKLTHIGSSRGDIACVSTGNFHEGNARTYTDVALLTADRRLTREVERVFEFIRQPARPFAFDHLVVSPRDMRRKLNALIADEVRRARQGEEAYILAKVNHITDAKLIRRLYAAAAVGVRLRLLVRGNCSIVASAHDRGRIEIRGIIDRYLEHSRILIFGHGGDERIYIGSADWMTRNLDNRVEAYAPVYDEAVRRELRRIVDEGLADNVAARVVDGTGDNLLYDDGRPPRRSQQRLYEHYRAESGEK</sequence>
<comment type="catalytic activity">
    <reaction evidence="6 7">
        <text>[phosphate](n) + ATP = [phosphate](n+1) + ADP</text>
        <dbReference type="Rhea" id="RHEA:19573"/>
        <dbReference type="Rhea" id="RHEA-COMP:9859"/>
        <dbReference type="Rhea" id="RHEA-COMP:14280"/>
        <dbReference type="ChEBI" id="CHEBI:16838"/>
        <dbReference type="ChEBI" id="CHEBI:30616"/>
        <dbReference type="ChEBI" id="CHEBI:456216"/>
        <dbReference type="EC" id="2.7.4.1"/>
    </reaction>
</comment>
<feature type="binding site" evidence="6">
    <location>
        <position position="371"/>
    </location>
    <ligand>
        <name>Mg(2+)</name>
        <dbReference type="ChEBI" id="CHEBI:18420"/>
    </ligand>
</feature>
<dbReference type="PANTHER" id="PTHR30218:SF0">
    <property type="entry name" value="POLYPHOSPHATE KINASE"/>
    <property type="match status" value="1"/>
</dbReference>
<dbReference type="Proteomes" id="UP001059295">
    <property type="component" value="Chromosome"/>
</dbReference>
<evidence type="ECO:0000259" key="11">
    <source>
        <dbReference type="Pfam" id="PF17941"/>
    </source>
</evidence>
<dbReference type="SUPFAM" id="SSF140356">
    <property type="entry name" value="PPK N-terminal domain-like"/>
    <property type="match status" value="1"/>
</dbReference>
<feature type="binding site" evidence="6">
    <location>
        <position position="460"/>
    </location>
    <ligand>
        <name>ATP</name>
        <dbReference type="ChEBI" id="CHEBI:30616"/>
    </ligand>
</feature>
<feature type="domain" description="Polyphosphate kinase C-terminal" evidence="11">
    <location>
        <begin position="329"/>
        <end position="487"/>
    </location>
</feature>
<dbReference type="Gene3D" id="1.20.58.310">
    <property type="entry name" value="Polyphosphate kinase N-terminal domain"/>
    <property type="match status" value="1"/>
</dbReference>
<comment type="function">
    <text evidence="6 7">Catalyzes the reversible transfer of the terminal phosphate of ATP to form a long-chain polyphosphate (polyP).</text>
</comment>
<keyword evidence="4 6" id="KW-0418">Kinase</keyword>
<dbReference type="InterPro" id="IPR041108">
    <property type="entry name" value="PP_kinase_C_1"/>
</dbReference>
<evidence type="ECO:0000313" key="13">
    <source>
        <dbReference type="Proteomes" id="UP001059295"/>
    </source>
</evidence>
<name>A0ABY5V0W5_9BACT</name>
<dbReference type="GO" id="GO:0008976">
    <property type="term" value="F:polyphosphate kinase activity"/>
    <property type="evidence" value="ECO:0007669"/>
    <property type="project" value="UniProtKB-EC"/>
</dbReference>
<dbReference type="Pfam" id="PF13089">
    <property type="entry name" value="PP_kinase_N"/>
    <property type="match status" value="1"/>
</dbReference>
<keyword evidence="5 6" id="KW-0067">ATP-binding</keyword>
<dbReference type="Pfam" id="PF02503">
    <property type="entry name" value="PP_kinase"/>
    <property type="match status" value="1"/>
</dbReference>
<dbReference type="PIRSF" id="PIRSF015589">
    <property type="entry name" value="PP_kinase"/>
    <property type="match status" value="1"/>
</dbReference>
<evidence type="ECO:0000313" key="12">
    <source>
        <dbReference type="EMBL" id="UWN57846.1"/>
    </source>
</evidence>
<dbReference type="Gene3D" id="3.30.1840.10">
    <property type="entry name" value="Polyphosphate kinase middle domain"/>
    <property type="match status" value="1"/>
</dbReference>
<dbReference type="GeneID" id="82890756"/>